<dbReference type="InterPro" id="IPR036271">
    <property type="entry name" value="Tet_transcr_reg_TetR-rel_C_sf"/>
</dbReference>
<dbReference type="InterPro" id="IPR001647">
    <property type="entry name" value="HTH_TetR"/>
</dbReference>
<gene>
    <name evidence="6" type="ORF">AFR_02905</name>
</gene>
<keyword evidence="2 4" id="KW-0238">DNA-binding</keyword>
<accession>U5VT15</accession>
<keyword evidence="7" id="KW-1185">Reference proteome</keyword>
<dbReference type="GO" id="GO:0003677">
    <property type="term" value="F:DNA binding"/>
    <property type="evidence" value="ECO:0007669"/>
    <property type="project" value="UniProtKB-UniRule"/>
</dbReference>
<dbReference type="EMBL" id="CP006272">
    <property type="protein sequence ID" value="AGZ38870.1"/>
    <property type="molecule type" value="Genomic_DNA"/>
</dbReference>
<dbReference type="HOGENOM" id="CLU_069356_23_1_11"/>
<evidence type="ECO:0000256" key="2">
    <source>
        <dbReference type="ARBA" id="ARBA00023125"/>
    </source>
</evidence>
<dbReference type="eggNOG" id="COG1309">
    <property type="taxonomic scope" value="Bacteria"/>
</dbReference>
<evidence type="ECO:0000313" key="7">
    <source>
        <dbReference type="Proteomes" id="UP000017746"/>
    </source>
</evidence>
<feature type="domain" description="HTH tetR-type" evidence="5">
    <location>
        <begin position="5"/>
        <end position="65"/>
    </location>
</feature>
<dbReference type="PANTHER" id="PTHR47506">
    <property type="entry name" value="TRANSCRIPTIONAL REGULATORY PROTEIN"/>
    <property type="match status" value="1"/>
</dbReference>
<protein>
    <submittedName>
        <fullName evidence="6">HTH-type transcriptional regulator betI</fullName>
    </submittedName>
</protein>
<dbReference type="PATRIC" id="fig|1246995.3.peg.584"/>
<organism evidence="6 7">
    <name type="scientific">Actinoplanes friuliensis DSM 7358</name>
    <dbReference type="NCBI Taxonomy" id="1246995"/>
    <lineage>
        <taxon>Bacteria</taxon>
        <taxon>Bacillati</taxon>
        <taxon>Actinomycetota</taxon>
        <taxon>Actinomycetes</taxon>
        <taxon>Micromonosporales</taxon>
        <taxon>Micromonosporaceae</taxon>
        <taxon>Actinoplanes</taxon>
    </lineage>
</organism>
<keyword evidence="1" id="KW-0805">Transcription regulation</keyword>
<dbReference type="Gene3D" id="1.10.357.10">
    <property type="entry name" value="Tetracycline Repressor, domain 2"/>
    <property type="match status" value="1"/>
</dbReference>
<dbReference type="InterPro" id="IPR009057">
    <property type="entry name" value="Homeodomain-like_sf"/>
</dbReference>
<evidence type="ECO:0000256" key="3">
    <source>
        <dbReference type="ARBA" id="ARBA00023163"/>
    </source>
</evidence>
<evidence type="ECO:0000256" key="1">
    <source>
        <dbReference type="ARBA" id="ARBA00023015"/>
    </source>
</evidence>
<dbReference type="SUPFAM" id="SSF46689">
    <property type="entry name" value="Homeodomain-like"/>
    <property type="match status" value="1"/>
</dbReference>
<proteinExistence type="predicted"/>
<dbReference type="Proteomes" id="UP000017746">
    <property type="component" value="Chromosome"/>
</dbReference>
<evidence type="ECO:0000313" key="6">
    <source>
        <dbReference type="EMBL" id="AGZ38870.1"/>
    </source>
</evidence>
<reference evidence="6 7" key="1">
    <citation type="journal article" date="2014" name="J. Biotechnol.">
        <title>Complete genome sequence of the actinobacterium Actinoplanes friuliensis HAG 010964, producer of the lipopeptide antibiotic friulimycin.</title>
        <authorList>
            <person name="Ruckert C."/>
            <person name="Szczepanowski R."/>
            <person name="Albersmeier A."/>
            <person name="Goesmann A."/>
            <person name="Fischer N."/>
            <person name="Steinkamper A."/>
            <person name="Puhler A."/>
            <person name="Biener R."/>
            <person name="Schwartz D."/>
            <person name="Kalinowski J."/>
        </authorList>
    </citation>
    <scope>NUCLEOTIDE SEQUENCE [LARGE SCALE GENOMIC DNA]</scope>
    <source>
        <strain evidence="6 7">DSM 7358</strain>
    </source>
</reference>
<name>U5VT15_9ACTN</name>
<dbReference type="SUPFAM" id="SSF48498">
    <property type="entry name" value="Tetracyclin repressor-like, C-terminal domain"/>
    <property type="match status" value="1"/>
</dbReference>
<dbReference type="STRING" id="1246995.AFR_02905"/>
<evidence type="ECO:0000256" key="4">
    <source>
        <dbReference type="PROSITE-ProRule" id="PRU00335"/>
    </source>
</evidence>
<dbReference type="PANTHER" id="PTHR47506:SF1">
    <property type="entry name" value="HTH-TYPE TRANSCRIPTIONAL REGULATOR YJDC"/>
    <property type="match status" value="1"/>
</dbReference>
<dbReference type="Pfam" id="PF00440">
    <property type="entry name" value="TetR_N"/>
    <property type="match status" value="1"/>
</dbReference>
<dbReference type="KEGG" id="afs:AFR_02905"/>
<feature type="DNA-binding region" description="H-T-H motif" evidence="4">
    <location>
        <begin position="28"/>
        <end position="47"/>
    </location>
</feature>
<evidence type="ECO:0000259" key="5">
    <source>
        <dbReference type="PROSITE" id="PS50977"/>
    </source>
</evidence>
<dbReference type="PROSITE" id="PS50977">
    <property type="entry name" value="HTH_TETR_2"/>
    <property type="match status" value="1"/>
</dbReference>
<keyword evidence="3" id="KW-0804">Transcription</keyword>
<dbReference type="AlphaFoldDB" id="U5VT15"/>
<sequence length="187" mass="20197">MSRKPSARDRLLASADELFYAEGVHTVGIDRIIEHAGVAKASLYSCFGSKDGLIRAYLEGQHQRRRRRITARLEQYDNPRDRLLGVFDGLIELAATTTFRGCAFYNASAESPGGGVVEQVSDENRAWTRELFTELARDAGAKDPDALAAQLVVLYDGSSVGARMDRSAAAATTSRMVAAALLDAATA</sequence>
<dbReference type="PRINTS" id="PR00455">
    <property type="entry name" value="HTHTETR"/>
</dbReference>